<dbReference type="Proteomes" id="UP001596072">
    <property type="component" value="Unassembled WGS sequence"/>
</dbReference>
<dbReference type="PANTHER" id="PTHR34475:SF1">
    <property type="entry name" value="CYTOSKELETON PROTEIN RODZ"/>
    <property type="match status" value="1"/>
</dbReference>
<feature type="region of interest" description="Disordered" evidence="1">
    <location>
        <begin position="578"/>
        <end position="598"/>
    </location>
</feature>
<comment type="caution">
    <text evidence="3">The sequence shown here is derived from an EMBL/GenBank/DDBJ whole genome shotgun (WGS) entry which is preliminary data.</text>
</comment>
<dbReference type="EMBL" id="JBHSNS010000007">
    <property type="protein sequence ID" value="MFC5730233.1"/>
    <property type="molecule type" value="Genomic_DNA"/>
</dbReference>
<evidence type="ECO:0000256" key="1">
    <source>
        <dbReference type="SAM" id="MobiDB-lite"/>
    </source>
</evidence>
<evidence type="ECO:0000256" key="2">
    <source>
        <dbReference type="SAM" id="Phobius"/>
    </source>
</evidence>
<keyword evidence="2" id="KW-0812">Transmembrane</keyword>
<organism evidence="3 4">
    <name type="scientific">Nocardioides vastitatis</name>
    <dbReference type="NCBI Taxonomy" id="2568655"/>
    <lineage>
        <taxon>Bacteria</taxon>
        <taxon>Bacillati</taxon>
        <taxon>Actinomycetota</taxon>
        <taxon>Actinomycetes</taxon>
        <taxon>Propionibacteriales</taxon>
        <taxon>Nocardioidaceae</taxon>
        <taxon>Nocardioides</taxon>
    </lineage>
</organism>
<gene>
    <name evidence="3" type="ORF">ACFPQB_15020</name>
</gene>
<feature type="region of interest" description="Disordered" evidence="1">
    <location>
        <begin position="185"/>
        <end position="212"/>
    </location>
</feature>
<dbReference type="InterPro" id="IPR010982">
    <property type="entry name" value="Lambda_DNA-bd_dom_sf"/>
</dbReference>
<proteinExistence type="predicted"/>
<dbReference type="Gene3D" id="1.10.260.40">
    <property type="entry name" value="lambda repressor-like DNA-binding domains"/>
    <property type="match status" value="1"/>
</dbReference>
<keyword evidence="2" id="KW-1133">Transmembrane helix</keyword>
<evidence type="ECO:0000313" key="3">
    <source>
        <dbReference type="EMBL" id="MFC5730233.1"/>
    </source>
</evidence>
<feature type="region of interest" description="Disordered" evidence="1">
    <location>
        <begin position="286"/>
        <end position="309"/>
    </location>
</feature>
<accession>A0ABW0ZMD2</accession>
<name>A0ABW0ZMD2_9ACTN</name>
<sequence>MTENLGSNDNSDGREAEPSIPFEHQVERPVEQVGHQVEVRRNVPLSAGVGGFAALLTAAFAVRAFTGGTALDWLAFGVLSLVTVAHLAALVDSRAPLLVADQHGVRLRRGALWQGIAWPEIDCLEHLPRRRLLRDGHILVDGYDDQQLVVPLTLATRLVGATDASLSDVLADLADGRADVVEVVPGLPEEPGSNDRAERVPTPGDLDHQEEPLVPEQRRGIAARVAAGLMTVSAGPRDAQLRDAVGVTGADHDPHAPHDVQDQHFQDDQDTGEIGVVVEDTAEIHQHDQHDEHDEHDQHDQEAPTPGRATVLPARVEIDRPSMVRERLADPAPQVAEVRPAPAAEPGEEMTVVLADLAIRGAADPVIGPQLAGARERLRLTVDQISERTRIRPHVVEAIEADDFAPCGGDFYARGHLRTLARVLGIDAAPLIATFDEVYAQAPVDPRRVFESELARGTGGAIRSTRGGRNWSVLVAGVMAAILVWSVAQLVMNGPVPVGDTPVLNQSGGVSDAAAAKGEPVQLTLTAAGGGAQLVVRDGAGEIVFDGDLAFGQTSELKVVPPVRIWSSDGSVTAAFDKRPATPLGETGSEVSKTLVVR</sequence>
<keyword evidence="2" id="KW-0472">Membrane</keyword>
<keyword evidence="4" id="KW-1185">Reference proteome</keyword>
<feature type="compositionally biased region" description="Basic and acidic residues" evidence="1">
    <location>
        <begin position="193"/>
        <end position="212"/>
    </location>
</feature>
<dbReference type="PANTHER" id="PTHR34475">
    <property type="match status" value="1"/>
</dbReference>
<dbReference type="Pfam" id="PF13413">
    <property type="entry name" value="HTH_25"/>
    <property type="match status" value="1"/>
</dbReference>
<feature type="transmembrane region" description="Helical" evidence="2">
    <location>
        <begin position="471"/>
        <end position="492"/>
    </location>
</feature>
<feature type="compositionally biased region" description="Basic and acidic residues" evidence="1">
    <location>
        <begin position="286"/>
        <end position="302"/>
    </location>
</feature>
<dbReference type="RefSeq" id="WP_378527364.1">
    <property type="nucleotide sequence ID" value="NZ_JBHSNS010000007.1"/>
</dbReference>
<protein>
    <submittedName>
        <fullName evidence="3">Helix-turn-helix domain-containing protein</fullName>
    </submittedName>
</protein>
<reference evidence="4" key="1">
    <citation type="journal article" date="2019" name="Int. J. Syst. Evol. Microbiol.">
        <title>The Global Catalogue of Microorganisms (GCM) 10K type strain sequencing project: providing services to taxonomists for standard genome sequencing and annotation.</title>
        <authorList>
            <consortium name="The Broad Institute Genomics Platform"/>
            <consortium name="The Broad Institute Genome Sequencing Center for Infectious Disease"/>
            <person name="Wu L."/>
            <person name="Ma J."/>
        </authorList>
    </citation>
    <scope>NUCLEOTIDE SEQUENCE [LARGE SCALE GENOMIC DNA]</scope>
    <source>
        <strain evidence="4">YIM 94188</strain>
    </source>
</reference>
<feature type="compositionally biased region" description="Polar residues" evidence="1">
    <location>
        <begin position="1"/>
        <end position="10"/>
    </location>
</feature>
<dbReference type="InterPro" id="IPR050400">
    <property type="entry name" value="Bact_Cytoskel_RodZ"/>
</dbReference>
<feature type="transmembrane region" description="Helical" evidence="2">
    <location>
        <begin position="45"/>
        <end position="65"/>
    </location>
</feature>
<feature type="transmembrane region" description="Helical" evidence="2">
    <location>
        <begin position="71"/>
        <end position="91"/>
    </location>
</feature>
<evidence type="ECO:0000313" key="4">
    <source>
        <dbReference type="Proteomes" id="UP001596072"/>
    </source>
</evidence>
<feature type="region of interest" description="Disordered" evidence="1">
    <location>
        <begin position="1"/>
        <end position="24"/>
    </location>
</feature>